<evidence type="ECO:0000256" key="2">
    <source>
        <dbReference type="ARBA" id="ARBA00022741"/>
    </source>
</evidence>
<evidence type="ECO:0000256" key="4">
    <source>
        <dbReference type="ARBA" id="ARBA00036539"/>
    </source>
</evidence>
<dbReference type="Pfam" id="PF01812">
    <property type="entry name" value="5-FTHF_cyc-lig"/>
    <property type="match status" value="1"/>
</dbReference>
<protein>
    <recommendedName>
        <fullName evidence="5">5-formyltetrahydrofolate cyclo-ligase</fullName>
        <ecNumber evidence="5">6.3.3.2</ecNumber>
    </recommendedName>
</protein>
<dbReference type="AlphaFoldDB" id="A0A098VSZ3"/>
<dbReference type="PANTHER" id="PTHR23407:SF1">
    <property type="entry name" value="5-FORMYLTETRAHYDROFOLATE CYCLO-LIGASE"/>
    <property type="match status" value="1"/>
</dbReference>
<name>A0A098VSZ3_9MICR</name>
<dbReference type="InterPro" id="IPR037171">
    <property type="entry name" value="NagB/RpiA_transferase-like"/>
</dbReference>
<evidence type="ECO:0000313" key="7">
    <source>
        <dbReference type="EMBL" id="KGG52218.1"/>
    </source>
</evidence>
<dbReference type="HOGENOM" id="CLU_066245_2_2_1"/>
<comment type="catalytic activity">
    <reaction evidence="4">
        <text>(6S)-5-formyl-5,6,7,8-tetrahydrofolate + ATP = (6R)-5,10-methenyltetrahydrofolate + ADP + phosphate</text>
        <dbReference type="Rhea" id="RHEA:10488"/>
        <dbReference type="ChEBI" id="CHEBI:30616"/>
        <dbReference type="ChEBI" id="CHEBI:43474"/>
        <dbReference type="ChEBI" id="CHEBI:57455"/>
        <dbReference type="ChEBI" id="CHEBI:57457"/>
        <dbReference type="ChEBI" id="CHEBI:456216"/>
        <dbReference type="EC" id="6.3.3.2"/>
    </reaction>
</comment>
<keyword evidence="3 6" id="KW-0067">ATP-binding</keyword>
<dbReference type="Proteomes" id="UP000029725">
    <property type="component" value="Unassembled WGS sequence"/>
</dbReference>
<proteinExistence type="inferred from homology"/>
<evidence type="ECO:0000256" key="6">
    <source>
        <dbReference type="PIRSR" id="PIRSR006806-1"/>
    </source>
</evidence>
<organism evidence="7 8">
    <name type="scientific">Mitosporidium daphniae</name>
    <dbReference type="NCBI Taxonomy" id="1485682"/>
    <lineage>
        <taxon>Eukaryota</taxon>
        <taxon>Fungi</taxon>
        <taxon>Fungi incertae sedis</taxon>
        <taxon>Microsporidia</taxon>
        <taxon>Mitosporidium</taxon>
    </lineage>
</organism>
<dbReference type="GeneID" id="25258960"/>
<dbReference type="GO" id="GO:0030272">
    <property type="term" value="F:5-formyltetrahydrofolate cyclo-ligase activity"/>
    <property type="evidence" value="ECO:0007669"/>
    <property type="project" value="UniProtKB-EC"/>
</dbReference>
<dbReference type="VEuPathDB" id="MicrosporidiaDB:DI09_1p680"/>
<evidence type="ECO:0000256" key="1">
    <source>
        <dbReference type="ARBA" id="ARBA00010638"/>
    </source>
</evidence>
<feature type="binding site" evidence="6">
    <location>
        <position position="93"/>
    </location>
    <ligand>
        <name>substrate</name>
    </ligand>
</feature>
<dbReference type="InterPro" id="IPR002698">
    <property type="entry name" value="FTHF_cligase"/>
</dbReference>
<gene>
    <name evidence="7" type="ORF">DI09_1p680</name>
</gene>
<dbReference type="GO" id="GO:0035999">
    <property type="term" value="P:tetrahydrofolate interconversion"/>
    <property type="evidence" value="ECO:0007669"/>
    <property type="project" value="TreeGrafter"/>
</dbReference>
<evidence type="ECO:0000313" key="8">
    <source>
        <dbReference type="Proteomes" id="UP000029725"/>
    </source>
</evidence>
<dbReference type="EMBL" id="JMKJ01000111">
    <property type="protein sequence ID" value="KGG52218.1"/>
    <property type="molecule type" value="Genomic_DNA"/>
</dbReference>
<dbReference type="GO" id="GO:0005524">
    <property type="term" value="F:ATP binding"/>
    <property type="evidence" value="ECO:0007669"/>
    <property type="project" value="UniProtKB-KW"/>
</dbReference>
<dbReference type="RefSeq" id="XP_013238645.1">
    <property type="nucleotide sequence ID" value="XM_013383191.1"/>
</dbReference>
<feature type="binding site" evidence="6">
    <location>
        <position position="88"/>
    </location>
    <ligand>
        <name>substrate</name>
    </ligand>
</feature>
<sequence>MGPTVERPLGKKWQEYFCQGTFFGEILARFKFKTISLAKSQLRSRLLKKQRRIRCGATSDFAGFSRAFVNAVYERLGLKERKRIFVYLDGPHELSVAPFIGALLNYGHCIYVPCWSNSKPDELLRYTPLLSIEDISSFRKVSGIPMPSIEGQEVEIPLPDAIFIPAVAYDYKGNRLGRGTGHFDRYLCSLRTRNPPISPLLIGVIPTEYYLFDELIPAEPHDIPIGYLLTGHEELIKIE</sequence>
<dbReference type="GO" id="GO:0009396">
    <property type="term" value="P:folic acid-containing compound biosynthetic process"/>
    <property type="evidence" value="ECO:0007669"/>
    <property type="project" value="TreeGrafter"/>
</dbReference>
<reference evidence="7 8" key="1">
    <citation type="submission" date="2014-04" db="EMBL/GenBank/DDBJ databases">
        <title>A new species of microsporidia sheds light on the evolution of extreme parasitism.</title>
        <authorList>
            <person name="Haag K.L."/>
            <person name="James T.Y."/>
            <person name="Larsson R."/>
            <person name="Schaer T.M."/>
            <person name="Refardt D."/>
            <person name="Pombert J.-F."/>
            <person name="Ebert D."/>
        </authorList>
    </citation>
    <scope>NUCLEOTIDE SEQUENCE [LARGE SCALE GENOMIC DNA]</scope>
    <source>
        <strain evidence="7 8">UGP3</strain>
        <tissue evidence="7">Spores</tissue>
    </source>
</reference>
<comment type="caution">
    <text evidence="7">The sequence shown here is derived from an EMBL/GenBank/DDBJ whole genome shotgun (WGS) entry which is preliminary data.</text>
</comment>
<dbReference type="PIRSF" id="PIRSF006806">
    <property type="entry name" value="FTHF_cligase"/>
    <property type="match status" value="1"/>
</dbReference>
<dbReference type="InterPro" id="IPR024185">
    <property type="entry name" value="FTHF_cligase-like_sf"/>
</dbReference>
<dbReference type="EC" id="6.3.3.2" evidence="5"/>
<keyword evidence="2 6" id="KW-0547">Nucleotide-binding</keyword>
<comment type="similarity">
    <text evidence="1">Belongs to the 5-formyltetrahydrofolate cyclo-ligase family.</text>
</comment>
<evidence type="ECO:0000256" key="3">
    <source>
        <dbReference type="ARBA" id="ARBA00022840"/>
    </source>
</evidence>
<keyword evidence="7" id="KW-0436">Ligase</keyword>
<dbReference type="Gene3D" id="3.40.50.10420">
    <property type="entry name" value="NagB/RpiA/CoA transferase-like"/>
    <property type="match status" value="1"/>
</dbReference>
<keyword evidence="8" id="KW-1185">Reference proteome</keyword>
<dbReference type="SUPFAM" id="SSF100950">
    <property type="entry name" value="NagB/RpiA/CoA transferase-like"/>
    <property type="match status" value="1"/>
</dbReference>
<dbReference type="PANTHER" id="PTHR23407">
    <property type="entry name" value="ATPASE INHIBITOR/5-FORMYLTETRAHYDROFOLATE CYCLO-LIGASE"/>
    <property type="match status" value="1"/>
</dbReference>
<evidence type="ECO:0000256" key="5">
    <source>
        <dbReference type="ARBA" id="ARBA00038966"/>
    </source>
</evidence>
<accession>A0A098VSZ3</accession>
<feature type="binding site" evidence="6">
    <location>
        <begin position="39"/>
        <end position="43"/>
    </location>
    <ligand>
        <name>ATP</name>
        <dbReference type="ChEBI" id="CHEBI:30616"/>
    </ligand>
</feature>